<evidence type="ECO:0000313" key="1">
    <source>
        <dbReference type="EMBL" id="MFC6662682.1"/>
    </source>
</evidence>
<gene>
    <name evidence="1" type="ORF">ACFP90_21765</name>
</gene>
<dbReference type="EMBL" id="JBHSWB010000002">
    <property type="protein sequence ID" value="MFC6662682.1"/>
    <property type="molecule type" value="Genomic_DNA"/>
</dbReference>
<protein>
    <submittedName>
        <fullName evidence="1">Uncharacterized protein</fullName>
    </submittedName>
</protein>
<keyword evidence="2" id="KW-1185">Reference proteome</keyword>
<organism evidence="1 2">
    <name type="scientific">Deinococcus multiflagellatus</name>
    <dbReference type="NCBI Taxonomy" id="1656887"/>
    <lineage>
        <taxon>Bacteria</taxon>
        <taxon>Thermotogati</taxon>
        <taxon>Deinococcota</taxon>
        <taxon>Deinococci</taxon>
        <taxon>Deinococcales</taxon>
        <taxon>Deinococcaceae</taxon>
        <taxon>Deinococcus</taxon>
    </lineage>
</organism>
<reference evidence="2" key="1">
    <citation type="journal article" date="2019" name="Int. J. Syst. Evol. Microbiol.">
        <title>The Global Catalogue of Microorganisms (GCM) 10K type strain sequencing project: providing services to taxonomists for standard genome sequencing and annotation.</title>
        <authorList>
            <consortium name="The Broad Institute Genomics Platform"/>
            <consortium name="The Broad Institute Genome Sequencing Center for Infectious Disease"/>
            <person name="Wu L."/>
            <person name="Ma J."/>
        </authorList>
    </citation>
    <scope>NUCLEOTIDE SEQUENCE [LARGE SCALE GENOMIC DNA]</scope>
    <source>
        <strain evidence="2">CCUG 63830</strain>
    </source>
</reference>
<accession>A0ABW1ZQT6</accession>
<evidence type="ECO:0000313" key="2">
    <source>
        <dbReference type="Proteomes" id="UP001596317"/>
    </source>
</evidence>
<sequence length="54" mass="6228">MPEPHPTLRLLAQIHFGGDVRALVRLLDDLNNDTLRDARTERHHAWPQAQPPQL</sequence>
<dbReference type="RefSeq" id="WP_224612393.1">
    <property type="nucleotide sequence ID" value="NZ_JAIQXV010000026.1"/>
</dbReference>
<name>A0ABW1ZQT6_9DEIO</name>
<dbReference type="Proteomes" id="UP001596317">
    <property type="component" value="Unassembled WGS sequence"/>
</dbReference>
<proteinExistence type="predicted"/>
<comment type="caution">
    <text evidence="1">The sequence shown here is derived from an EMBL/GenBank/DDBJ whole genome shotgun (WGS) entry which is preliminary data.</text>
</comment>